<evidence type="ECO:0000313" key="3">
    <source>
        <dbReference type="Proteomes" id="UP001176941"/>
    </source>
</evidence>
<organism evidence="2 3">
    <name type="scientific">Rangifer tarandus platyrhynchus</name>
    <name type="common">Svalbard reindeer</name>
    <dbReference type="NCBI Taxonomy" id="3082113"/>
    <lineage>
        <taxon>Eukaryota</taxon>
        <taxon>Metazoa</taxon>
        <taxon>Chordata</taxon>
        <taxon>Craniata</taxon>
        <taxon>Vertebrata</taxon>
        <taxon>Euteleostomi</taxon>
        <taxon>Mammalia</taxon>
        <taxon>Eutheria</taxon>
        <taxon>Laurasiatheria</taxon>
        <taxon>Artiodactyla</taxon>
        <taxon>Ruminantia</taxon>
        <taxon>Pecora</taxon>
        <taxon>Cervidae</taxon>
        <taxon>Odocoileinae</taxon>
        <taxon>Rangifer</taxon>
    </lineage>
</organism>
<feature type="compositionally biased region" description="Polar residues" evidence="1">
    <location>
        <begin position="69"/>
        <end position="91"/>
    </location>
</feature>
<evidence type="ECO:0000313" key="2">
    <source>
        <dbReference type="EMBL" id="CAI9166022.1"/>
    </source>
</evidence>
<feature type="compositionally biased region" description="Low complexity" evidence="1">
    <location>
        <begin position="45"/>
        <end position="60"/>
    </location>
</feature>
<keyword evidence="3" id="KW-1185">Reference proteome</keyword>
<sequence>MSSGSALRPAGAAAAPLDEVQPLEQRVLAGRGGQLGLDARQDYRAPGASTPSPTATASMSPHRDREDSCVQTESAETFQLHNRQGPSVSHP</sequence>
<name>A0ABN8YWT6_RANTA</name>
<proteinExistence type="predicted"/>
<evidence type="ECO:0000256" key="1">
    <source>
        <dbReference type="SAM" id="MobiDB-lite"/>
    </source>
</evidence>
<reference evidence="2" key="1">
    <citation type="submission" date="2023-04" db="EMBL/GenBank/DDBJ databases">
        <authorList>
            <consortium name="ELIXIR-Norway"/>
        </authorList>
    </citation>
    <scope>NUCLEOTIDE SEQUENCE [LARGE SCALE GENOMIC DNA]</scope>
</reference>
<dbReference type="Proteomes" id="UP001176941">
    <property type="component" value="Chromosome 25"/>
</dbReference>
<gene>
    <name evidence="2" type="ORF">MRATA1EN1_LOCUS14984</name>
</gene>
<accession>A0ABN8YWT6</accession>
<feature type="compositionally biased region" description="Low complexity" evidence="1">
    <location>
        <begin position="1"/>
        <end position="17"/>
    </location>
</feature>
<feature type="region of interest" description="Disordered" evidence="1">
    <location>
        <begin position="1"/>
        <end position="91"/>
    </location>
</feature>
<dbReference type="EMBL" id="OX459961">
    <property type="protein sequence ID" value="CAI9166022.1"/>
    <property type="molecule type" value="Genomic_DNA"/>
</dbReference>
<protein>
    <submittedName>
        <fullName evidence="2">Uncharacterized protein</fullName>
    </submittedName>
</protein>